<dbReference type="AlphaFoldDB" id="A0A4Q6XES6"/>
<dbReference type="OrthoDB" id="9794948at2"/>
<dbReference type="PANTHER" id="PTHR35802">
    <property type="entry name" value="PROTEASE SYNTHASE AND SPORULATION PROTEIN PAI 2"/>
    <property type="match status" value="1"/>
</dbReference>
<dbReference type="PANTHER" id="PTHR35802:SF1">
    <property type="entry name" value="PROTEASE SYNTHASE AND SPORULATION PROTEIN PAI 2"/>
    <property type="match status" value="1"/>
</dbReference>
<dbReference type="PIRSF" id="PIRSF010372">
    <property type="entry name" value="PaiB"/>
    <property type="match status" value="1"/>
</dbReference>
<evidence type="ECO:0000313" key="1">
    <source>
        <dbReference type="EMBL" id="RZF57883.1"/>
    </source>
</evidence>
<sequence>MYMPKINTLEDITDILAFIDRFSFGILISINQNRVIGTHIPILSNKDPNKLKLHTHIALANNQWKEIKGQEVLVIFTEPHAYISPTNYLKEESVPTWNYMAVHIYGNVSILHEANQISDVMQRTMIKYEPEYYEKWLKLPDDFKDRMLKGIVTFEIDVTEIQAKAKLSQNKTQKEIDNIIEDLKDSQIPSYSLLAGYMDRYSKK</sequence>
<dbReference type="Gene3D" id="2.30.110.10">
    <property type="entry name" value="Electron Transport, Fmn-binding Protein, Chain A"/>
    <property type="match status" value="1"/>
</dbReference>
<comment type="caution">
    <text evidence="1">The sequence shown here is derived from an EMBL/GenBank/DDBJ whole genome shotgun (WGS) entry which is preliminary data.</text>
</comment>
<proteinExistence type="predicted"/>
<dbReference type="InterPro" id="IPR007396">
    <property type="entry name" value="TR_PAI2-type"/>
</dbReference>
<gene>
    <name evidence="1" type="ORF">EWE74_19625</name>
</gene>
<name>A0A4Q6XES6_9SPHI</name>
<dbReference type="InterPro" id="IPR012349">
    <property type="entry name" value="Split_barrel_FMN-bd"/>
</dbReference>
<dbReference type="EMBL" id="SGIT01000006">
    <property type="protein sequence ID" value="RZF57883.1"/>
    <property type="molecule type" value="Genomic_DNA"/>
</dbReference>
<dbReference type="Proteomes" id="UP000292855">
    <property type="component" value="Unassembled WGS sequence"/>
</dbReference>
<dbReference type="Pfam" id="PF04299">
    <property type="entry name" value="FMN_bind_2"/>
    <property type="match status" value="1"/>
</dbReference>
<accession>A0A4Q6XES6</accession>
<protein>
    <submittedName>
        <fullName evidence="1">FMN-binding negative transcriptional regulator</fullName>
    </submittedName>
</protein>
<organism evidence="1 2">
    <name type="scientific">Sphingobacterium corticibacterium</name>
    <dbReference type="NCBI Taxonomy" id="2484746"/>
    <lineage>
        <taxon>Bacteria</taxon>
        <taxon>Pseudomonadati</taxon>
        <taxon>Bacteroidota</taxon>
        <taxon>Sphingobacteriia</taxon>
        <taxon>Sphingobacteriales</taxon>
        <taxon>Sphingobacteriaceae</taxon>
        <taxon>Sphingobacterium</taxon>
    </lineage>
</organism>
<evidence type="ECO:0000313" key="2">
    <source>
        <dbReference type="Proteomes" id="UP000292855"/>
    </source>
</evidence>
<dbReference type="SUPFAM" id="SSF50475">
    <property type="entry name" value="FMN-binding split barrel"/>
    <property type="match status" value="1"/>
</dbReference>
<reference evidence="1 2" key="1">
    <citation type="submission" date="2019-02" db="EMBL/GenBank/DDBJ databases">
        <authorList>
            <person name="Li Y."/>
        </authorList>
    </citation>
    <scope>NUCLEOTIDE SEQUENCE [LARGE SCALE GENOMIC DNA]</scope>
    <source>
        <strain evidence="1 2">30C10-4-7</strain>
    </source>
</reference>
<keyword evidence="2" id="KW-1185">Reference proteome</keyword>